<keyword evidence="2" id="KW-1185">Reference proteome</keyword>
<protein>
    <submittedName>
        <fullName evidence="1">Uncharacterized protein</fullName>
    </submittedName>
</protein>
<proteinExistence type="predicted"/>
<sequence length="97" mass="10803">ICSSVKRLRFIPWSSQWARAYFKMDYFNGARSLVPLRREGLSNAGEMFFVPIVKVGDEQPQPSLGKTPTIRVKIVRHLAADAQMMDGSVALPATVHG</sequence>
<dbReference type="EMBL" id="JARFYM010000032">
    <property type="protein sequence ID" value="MDL2402702.1"/>
    <property type="molecule type" value="Genomic_DNA"/>
</dbReference>
<comment type="caution">
    <text evidence="1">The sequence shown here is derived from an EMBL/GenBank/DDBJ whole genome shotgun (WGS) entry which is preliminary data.</text>
</comment>
<name>A0ABT7K268_9HYPH</name>
<reference evidence="1" key="1">
    <citation type="submission" date="2023-06" db="EMBL/GenBank/DDBJ databases">
        <title>Phylogenetic Diversity of Rhizobium strains.</title>
        <authorList>
            <person name="Moura F.T."/>
            <person name="Helene L.C.F."/>
            <person name="Hungria M."/>
        </authorList>
    </citation>
    <scope>NUCLEOTIDE SEQUENCE</scope>
    <source>
        <strain evidence="1">CCGE526</strain>
    </source>
</reference>
<accession>A0ABT7K268</accession>
<evidence type="ECO:0000313" key="1">
    <source>
        <dbReference type="EMBL" id="MDL2402702.1"/>
    </source>
</evidence>
<organism evidence="1 2">
    <name type="scientific">Rhizobium mayense</name>
    <dbReference type="NCBI Taxonomy" id="1312184"/>
    <lineage>
        <taxon>Bacteria</taxon>
        <taxon>Pseudomonadati</taxon>
        <taxon>Pseudomonadota</taxon>
        <taxon>Alphaproteobacteria</taxon>
        <taxon>Hyphomicrobiales</taxon>
        <taxon>Rhizobiaceae</taxon>
        <taxon>Rhizobium/Agrobacterium group</taxon>
        <taxon>Rhizobium</taxon>
    </lineage>
</organism>
<gene>
    <name evidence="1" type="ORF">PY649_27785</name>
</gene>
<feature type="non-terminal residue" evidence="1">
    <location>
        <position position="1"/>
    </location>
</feature>
<evidence type="ECO:0000313" key="2">
    <source>
        <dbReference type="Proteomes" id="UP001172645"/>
    </source>
</evidence>
<dbReference type="Proteomes" id="UP001172645">
    <property type="component" value="Unassembled WGS sequence"/>
</dbReference>